<dbReference type="InterPro" id="IPR001246">
    <property type="entry name" value="LipOase_plant"/>
</dbReference>
<feature type="domain" description="Lipoxygenase" evidence="14">
    <location>
        <begin position="162"/>
        <end position="825"/>
    </location>
</feature>
<evidence type="ECO:0000256" key="6">
    <source>
        <dbReference type="ARBA" id="ARBA00022964"/>
    </source>
</evidence>
<reference evidence="15 16" key="1">
    <citation type="submission" date="2021-05" db="EMBL/GenBank/DDBJ databases">
        <title>Genome Assembly of Synthetic Allotetraploid Brassica napus Reveals Homoeologous Exchanges between Subgenomes.</title>
        <authorList>
            <person name="Davis J.T."/>
        </authorList>
    </citation>
    <scope>NUCLEOTIDE SEQUENCE [LARGE SCALE GENOMIC DNA]</scope>
    <source>
        <strain evidence="16">cv. Da-Ae</strain>
        <tissue evidence="15">Seedling</tissue>
    </source>
</reference>
<protein>
    <recommendedName>
        <fullName evidence="11">Lipoxygenase</fullName>
        <ecNumber evidence="11">1.13.11.-</ecNumber>
    </recommendedName>
</protein>
<name>A0ABQ8DBC4_BRANA</name>
<evidence type="ECO:0000256" key="12">
    <source>
        <dbReference type="SAM" id="MobiDB-lite"/>
    </source>
</evidence>
<dbReference type="PROSITE" id="PS50095">
    <property type="entry name" value="PLAT"/>
    <property type="match status" value="1"/>
</dbReference>
<keyword evidence="5" id="KW-0276">Fatty acid metabolism</keyword>
<dbReference type="SMART" id="SM00308">
    <property type="entry name" value="LH2"/>
    <property type="match status" value="1"/>
</dbReference>
<feature type="domain" description="PLAT" evidence="13">
    <location>
        <begin position="38"/>
        <end position="181"/>
    </location>
</feature>
<comment type="caution">
    <text evidence="10">Lacks conserved residue(s) required for the propagation of feature annotation.</text>
</comment>
<comment type="function">
    <text evidence="11">Plant lipoxygenase may be involved in a number of diverse aspects of plant physiology including growth and development, pest resistance, and senescence or responses to wounding.</text>
</comment>
<keyword evidence="9 11" id="KW-0275">Fatty acid biosynthesis</keyword>
<proteinExistence type="inferred from homology"/>
<dbReference type="PANTHER" id="PTHR11771">
    <property type="entry name" value="LIPOXYGENASE"/>
    <property type="match status" value="1"/>
</dbReference>
<dbReference type="EMBL" id="JAGKQM010000005">
    <property type="protein sequence ID" value="KAH0926682.1"/>
    <property type="molecule type" value="Genomic_DNA"/>
</dbReference>
<keyword evidence="7" id="KW-0560">Oxidoreductase</keyword>
<dbReference type="InterPro" id="IPR036226">
    <property type="entry name" value="LipOase_C_sf"/>
</dbReference>
<evidence type="ECO:0000313" key="15">
    <source>
        <dbReference type="EMBL" id="KAH0926682.1"/>
    </source>
</evidence>
<dbReference type="Gene3D" id="4.10.372.10">
    <property type="entry name" value="Lipoxygenase-1, Domain 3"/>
    <property type="match status" value="1"/>
</dbReference>
<evidence type="ECO:0000256" key="1">
    <source>
        <dbReference type="ARBA" id="ARBA00009419"/>
    </source>
</evidence>
<keyword evidence="6" id="KW-0223">Dioxygenase</keyword>
<evidence type="ECO:0000256" key="4">
    <source>
        <dbReference type="ARBA" id="ARBA00022767"/>
    </source>
</evidence>
<evidence type="ECO:0000256" key="10">
    <source>
        <dbReference type="PROSITE-ProRule" id="PRU00152"/>
    </source>
</evidence>
<dbReference type="Gene3D" id="1.20.245.10">
    <property type="entry name" value="Lipoxygenase-1, Domain 5"/>
    <property type="match status" value="2"/>
</dbReference>
<dbReference type="SUPFAM" id="SSF48484">
    <property type="entry name" value="Lipoxigenase"/>
    <property type="match status" value="1"/>
</dbReference>
<dbReference type="InterPro" id="IPR027433">
    <property type="entry name" value="Lipoxygenase_dom_3"/>
</dbReference>
<dbReference type="Gene3D" id="4.10.375.10">
    <property type="entry name" value="Lipoxygenase-1, Domain 2"/>
    <property type="match status" value="1"/>
</dbReference>
<comment type="pathway">
    <text evidence="11">Lipid metabolism; oxylipin biosynthesis.</text>
</comment>
<dbReference type="PROSITE" id="PS51393">
    <property type="entry name" value="LIPOXYGENASE_3"/>
    <property type="match status" value="1"/>
</dbReference>
<evidence type="ECO:0000259" key="14">
    <source>
        <dbReference type="PROSITE" id="PS51393"/>
    </source>
</evidence>
<keyword evidence="2 11" id="KW-0444">Lipid biosynthesis</keyword>
<feature type="compositionally biased region" description="Low complexity" evidence="12">
    <location>
        <begin position="696"/>
        <end position="707"/>
    </location>
</feature>
<accession>A0ABQ8DBC4</accession>
<keyword evidence="4 11" id="KW-0925">Oxylipin biosynthesis</keyword>
<dbReference type="SUPFAM" id="SSF49723">
    <property type="entry name" value="Lipase/lipooxygenase domain (PLAT/LH2 domain)"/>
    <property type="match status" value="1"/>
</dbReference>
<sequence length="825" mass="92878">MIHTDIAEILCVKSKTEKRTKTMEEDVKKKKNKKTMKIEGEVVVMKKNLLDFKDAMASFLDRVHELLGRRVSLHLVSSLQPDPANEKRGRLGKAAHLEKWVTKIKTSVTAEETAFAVTFDWDESMGPPAAFVIKNHHHSQFYLKSLTLRNFPGGEGGPIHFAYLPNETPELLKELRKEELKNLRDNEKGGELKEWDRVYDYAYYNDLGAPDKGPDSARPVLGGSPDFPYPRRGKTGRKPTKSDPKSESRLALLNLNIYVPRDERFSHVKFSDFLAYALKSVTQVLVPEIASVCDKTINEFDSFEDVFHLYDGSIKLANGHTISKLRDVIPWEMFRELVRNDGERFLKFPLPDVLKESRSAWRTDEEFAREMLAGLNPVEFPPKSNLDSTRYGNQHSSIREEHIKPHMNGLSVKEALGQNKLYILDHHDALMPYLTRINSTNTKTYATRTLLLLQEDGTLKPLAIELSLPHAQGESHGAVSKIFTPAEKGVEGSVWQLAKAYAAVNDSGYHQLISHWLKTHAVIEPFIIASNRQLSVVHPIYKLLHPHFRDTMNINALARHVLINSDGVLERTVFPGRYAMEMSSSIYKNWVFTDQALPKDLLKRGVAVENPSSDNGIELLIEDYPFAVDGLEIWSAIKTWVKSTAQSTTRMTKLCKTIQRSKNGGTRFEPKGTAIYNMSHGGRRCKPATTSWKPAPSSSGSPLLSTQQLTSGNTLTLGFSQTGLPSAVGSCLNRYGRVHRTGGKRGGQRDSPNWTVDDEPLEAFKRFGKSLELIENNIIQRNNDKKFKNRTGPVNIPYTLLYPNTTDYTREGGLTGKGIPNSVSI</sequence>
<feature type="region of interest" description="Disordered" evidence="12">
    <location>
        <begin position="210"/>
        <end position="246"/>
    </location>
</feature>
<dbReference type="InterPro" id="IPR020834">
    <property type="entry name" value="LipOase_CS"/>
</dbReference>
<dbReference type="InterPro" id="IPR000907">
    <property type="entry name" value="LipOase"/>
</dbReference>
<comment type="caution">
    <text evidence="15">The sequence shown here is derived from an EMBL/GenBank/DDBJ whole genome shotgun (WGS) entry which is preliminary data.</text>
</comment>
<keyword evidence="8" id="KW-0443">Lipid metabolism</keyword>
<dbReference type="PRINTS" id="PR00087">
    <property type="entry name" value="LIPOXYGENASE"/>
</dbReference>
<dbReference type="InterPro" id="IPR036392">
    <property type="entry name" value="PLAT/LH2_dom_sf"/>
</dbReference>
<evidence type="ECO:0000313" key="16">
    <source>
        <dbReference type="Proteomes" id="UP000824890"/>
    </source>
</evidence>
<feature type="region of interest" description="Disordered" evidence="12">
    <location>
        <begin position="684"/>
        <end position="707"/>
    </location>
</feature>
<evidence type="ECO:0000259" key="13">
    <source>
        <dbReference type="PROSITE" id="PS50095"/>
    </source>
</evidence>
<dbReference type="PROSITE" id="PS00081">
    <property type="entry name" value="LIPOXYGENASE_2"/>
    <property type="match status" value="1"/>
</dbReference>
<evidence type="ECO:0000256" key="3">
    <source>
        <dbReference type="ARBA" id="ARBA00022723"/>
    </source>
</evidence>
<comment type="similarity">
    <text evidence="1 11">Belongs to the lipoxygenase family.</text>
</comment>
<evidence type="ECO:0000256" key="8">
    <source>
        <dbReference type="ARBA" id="ARBA00023098"/>
    </source>
</evidence>
<keyword evidence="3" id="KW-0479">Metal-binding</keyword>
<dbReference type="InterPro" id="IPR013819">
    <property type="entry name" value="LipOase_C"/>
</dbReference>
<gene>
    <name evidence="15" type="ORF">HID58_018938</name>
</gene>
<evidence type="ECO:0000256" key="2">
    <source>
        <dbReference type="ARBA" id="ARBA00022516"/>
    </source>
</evidence>
<dbReference type="Gene3D" id="3.10.450.60">
    <property type="match status" value="1"/>
</dbReference>
<organism evidence="15 16">
    <name type="scientific">Brassica napus</name>
    <name type="common">Rape</name>
    <dbReference type="NCBI Taxonomy" id="3708"/>
    <lineage>
        <taxon>Eukaryota</taxon>
        <taxon>Viridiplantae</taxon>
        <taxon>Streptophyta</taxon>
        <taxon>Embryophyta</taxon>
        <taxon>Tracheophyta</taxon>
        <taxon>Spermatophyta</taxon>
        <taxon>Magnoliopsida</taxon>
        <taxon>eudicotyledons</taxon>
        <taxon>Gunneridae</taxon>
        <taxon>Pentapetalae</taxon>
        <taxon>rosids</taxon>
        <taxon>malvids</taxon>
        <taxon>Brassicales</taxon>
        <taxon>Brassicaceae</taxon>
        <taxon>Brassiceae</taxon>
        <taxon>Brassica</taxon>
    </lineage>
</organism>
<keyword evidence="16" id="KW-1185">Reference proteome</keyword>
<evidence type="ECO:0000256" key="7">
    <source>
        <dbReference type="ARBA" id="ARBA00023002"/>
    </source>
</evidence>
<dbReference type="PRINTS" id="PR00468">
    <property type="entry name" value="PLTLPOXGNASE"/>
</dbReference>
<evidence type="ECO:0000256" key="11">
    <source>
        <dbReference type="RuleBase" id="RU003975"/>
    </source>
</evidence>
<dbReference type="EC" id="1.13.11.-" evidence="11"/>
<evidence type="ECO:0000256" key="9">
    <source>
        <dbReference type="ARBA" id="ARBA00023160"/>
    </source>
</evidence>
<dbReference type="Proteomes" id="UP000824890">
    <property type="component" value="Unassembled WGS sequence"/>
</dbReference>
<dbReference type="Pfam" id="PF00305">
    <property type="entry name" value="Lipoxygenase"/>
    <property type="match status" value="2"/>
</dbReference>
<dbReference type="InterPro" id="IPR001024">
    <property type="entry name" value="PLAT/LH2_dom"/>
</dbReference>
<evidence type="ECO:0000256" key="5">
    <source>
        <dbReference type="ARBA" id="ARBA00022832"/>
    </source>
</evidence>
<dbReference type="Gene3D" id="2.60.60.20">
    <property type="entry name" value="PLAT/LH2 domain"/>
    <property type="match status" value="1"/>
</dbReference>